<name>A0A2I1KSD6_9ACTO</name>
<dbReference type="GeneID" id="81708617"/>
<evidence type="ECO:0000256" key="1">
    <source>
        <dbReference type="ARBA" id="ARBA00023239"/>
    </source>
</evidence>
<dbReference type="SMART" id="SM00998">
    <property type="entry name" value="ADSL_C"/>
    <property type="match status" value="1"/>
</dbReference>
<dbReference type="InterPro" id="IPR008948">
    <property type="entry name" value="L-Aspartase-like"/>
</dbReference>
<dbReference type="GO" id="GO:0005829">
    <property type="term" value="C:cytosol"/>
    <property type="evidence" value="ECO:0007669"/>
    <property type="project" value="TreeGrafter"/>
</dbReference>
<accession>A0A2I1KSD6</accession>
<dbReference type="RefSeq" id="WP_006547918.1">
    <property type="nucleotide sequence ID" value="NZ_JASPEK010000030.1"/>
</dbReference>
<gene>
    <name evidence="3" type="ORF">CYJ26_06685</name>
</gene>
<dbReference type="Gene3D" id="1.20.200.10">
    <property type="entry name" value="Fumarase/aspartase (Central domain)"/>
    <property type="match status" value="1"/>
</dbReference>
<dbReference type="Proteomes" id="UP000234778">
    <property type="component" value="Unassembled WGS sequence"/>
</dbReference>
<dbReference type="InterPro" id="IPR020557">
    <property type="entry name" value="Fumarate_lyase_CS"/>
</dbReference>
<dbReference type="PANTHER" id="PTHR43172:SF1">
    <property type="entry name" value="ADENYLOSUCCINATE LYASE"/>
    <property type="match status" value="1"/>
</dbReference>
<dbReference type="PANTHER" id="PTHR43172">
    <property type="entry name" value="ADENYLOSUCCINATE LYASE"/>
    <property type="match status" value="1"/>
</dbReference>
<keyword evidence="1" id="KW-0456">Lyase</keyword>
<comment type="caution">
    <text evidence="3">The sequence shown here is derived from an EMBL/GenBank/DDBJ whole genome shotgun (WGS) entry which is preliminary data.</text>
</comment>
<sequence>MDAHASGSSAMPQKRNPFATMKTAVGARVVTGATASLLMSPPAAHERDHRQLEIERDTLPRVLVTLGGAQAKLLGLLGRLHVNEEALRKGAELEGPLLLTEHVLMQLAPAIGHEKAHDVLQEYVTQYQRTGVSLREYLESRPDTRETVAGIDLEAATDPRSYLGLAREVAEF</sequence>
<dbReference type="GO" id="GO:0044208">
    <property type="term" value="P:'de novo' AMP biosynthetic process"/>
    <property type="evidence" value="ECO:0007669"/>
    <property type="project" value="TreeGrafter"/>
</dbReference>
<evidence type="ECO:0000313" key="4">
    <source>
        <dbReference type="Proteomes" id="UP000234778"/>
    </source>
</evidence>
<dbReference type="GO" id="GO:0070626">
    <property type="term" value="F:(S)-2-(5-amino-1-(5-phospho-D-ribosyl)imidazole-4-carboxamido) succinate lyase (fumarate-forming) activity"/>
    <property type="evidence" value="ECO:0007669"/>
    <property type="project" value="TreeGrafter"/>
</dbReference>
<protein>
    <recommendedName>
        <fullName evidence="2">Adenylosuccinate lyase C-terminal domain-containing protein</fullName>
    </recommendedName>
</protein>
<dbReference type="PROSITE" id="PS00163">
    <property type="entry name" value="FUMARATE_LYASES"/>
    <property type="match status" value="1"/>
</dbReference>
<reference evidence="3 4" key="1">
    <citation type="submission" date="2017-12" db="EMBL/GenBank/DDBJ databases">
        <title>Phylogenetic diversity of female urinary microbiome.</title>
        <authorList>
            <person name="Thomas-White K."/>
            <person name="Wolfe A.J."/>
        </authorList>
    </citation>
    <scope>NUCLEOTIDE SEQUENCE [LARGE SCALE GENOMIC DNA]</scope>
    <source>
        <strain evidence="3 4">UMB0319</strain>
    </source>
</reference>
<feature type="domain" description="Adenylosuccinate lyase C-terminal" evidence="2">
    <location>
        <begin position="95"/>
        <end position="172"/>
    </location>
</feature>
<dbReference type="AlphaFoldDB" id="A0A2I1KSD6"/>
<evidence type="ECO:0000313" key="3">
    <source>
        <dbReference type="EMBL" id="PKY98507.1"/>
    </source>
</evidence>
<dbReference type="Pfam" id="PF10397">
    <property type="entry name" value="ADSL_C"/>
    <property type="match status" value="1"/>
</dbReference>
<dbReference type="EMBL" id="PKHA01000006">
    <property type="protein sequence ID" value="PKY98507.1"/>
    <property type="molecule type" value="Genomic_DNA"/>
</dbReference>
<proteinExistence type="predicted"/>
<dbReference type="Gene3D" id="1.10.40.30">
    <property type="entry name" value="Fumarase/aspartase (C-terminal domain)"/>
    <property type="match status" value="1"/>
</dbReference>
<dbReference type="InterPro" id="IPR019468">
    <property type="entry name" value="AdenyloSucc_lyase_C"/>
</dbReference>
<organism evidence="3 4">
    <name type="scientific">Actinomyces urogenitalis</name>
    <dbReference type="NCBI Taxonomy" id="103621"/>
    <lineage>
        <taxon>Bacteria</taxon>
        <taxon>Bacillati</taxon>
        <taxon>Actinomycetota</taxon>
        <taxon>Actinomycetes</taxon>
        <taxon>Actinomycetales</taxon>
        <taxon>Actinomycetaceae</taxon>
        <taxon>Actinomyces</taxon>
    </lineage>
</organism>
<dbReference type="SUPFAM" id="SSF48557">
    <property type="entry name" value="L-aspartase-like"/>
    <property type="match status" value="1"/>
</dbReference>
<evidence type="ECO:0000259" key="2">
    <source>
        <dbReference type="SMART" id="SM00998"/>
    </source>
</evidence>
<dbReference type="GO" id="GO:0004018">
    <property type="term" value="F:N6-(1,2-dicarboxyethyl)AMP AMP-lyase (fumarate-forming) activity"/>
    <property type="evidence" value="ECO:0007669"/>
    <property type="project" value="TreeGrafter"/>
</dbReference>